<proteinExistence type="predicted"/>
<feature type="region of interest" description="Disordered" evidence="1">
    <location>
        <begin position="308"/>
        <end position="338"/>
    </location>
</feature>
<dbReference type="Proteomes" id="UP000317257">
    <property type="component" value="Unassembled WGS sequence"/>
</dbReference>
<evidence type="ECO:0000313" key="3">
    <source>
        <dbReference type="EMBL" id="TWU70380.1"/>
    </source>
</evidence>
<keyword evidence="2" id="KW-1133">Transmembrane helix</keyword>
<dbReference type="EMBL" id="SBHS01000128">
    <property type="protein sequence ID" value="TWU70380.1"/>
    <property type="molecule type" value="Genomic_DNA"/>
</dbReference>
<name>A0A5C6FXT5_METRR</name>
<protein>
    <submittedName>
        <fullName evidence="3">Uncharacterized protein</fullName>
    </submittedName>
</protein>
<keyword evidence="2" id="KW-0812">Transmembrane</keyword>
<organism evidence="3 4">
    <name type="scientific">Metarhizium rileyi (strain RCEF 4871)</name>
    <name type="common">Nomuraea rileyi</name>
    <dbReference type="NCBI Taxonomy" id="1649241"/>
    <lineage>
        <taxon>Eukaryota</taxon>
        <taxon>Fungi</taxon>
        <taxon>Dikarya</taxon>
        <taxon>Ascomycota</taxon>
        <taxon>Pezizomycotina</taxon>
        <taxon>Sordariomycetes</taxon>
        <taxon>Hypocreomycetidae</taxon>
        <taxon>Hypocreales</taxon>
        <taxon>Clavicipitaceae</taxon>
        <taxon>Metarhizium</taxon>
    </lineage>
</organism>
<evidence type="ECO:0000256" key="1">
    <source>
        <dbReference type="SAM" id="MobiDB-lite"/>
    </source>
</evidence>
<dbReference type="AlphaFoldDB" id="A0A5C6FXT5"/>
<reference evidence="4" key="1">
    <citation type="submission" date="2018-12" db="EMBL/GenBank/DDBJ databases">
        <title>The complete genome of Metarhizium rileyi, a key fungal pathogen of Lepidoptera.</title>
        <authorList>
            <person name="Binneck E."/>
            <person name="Lastra C.C.L."/>
            <person name="Sosa-Gomez D.R."/>
        </authorList>
    </citation>
    <scope>NUCLEOTIDE SEQUENCE [LARGE SCALE GENOMIC DNA]</scope>
    <source>
        <strain evidence="4">Cep018-CH2</strain>
    </source>
</reference>
<evidence type="ECO:0000256" key="2">
    <source>
        <dbReference type="SAM" id="Phobius"/>
    </source>
</evidence>
<accession>A0A5C6FXT5</accession>
<evidence type="ECO:0000313" key="4">
    <source>
        <dbReference type="Proteomes" id="UP000317257"/>
    </source>
</evidence>
<keyword evidence="2" id="KW-0472">Membrane</keyword>
<gene>
    <name evidence="3" type="ORF">ED733_000066</name>
</gene>
<comment type="caution">
    <text evidence="3">The sequence shown here is derived from an EMBL/GenBank/DDBJ whole genome shotgun (WGS) entry which is preliminary data.</text>
</comment>
<feature type="transmembrane region" description="Helical" evidence="2">
    <location>
        <begin position="385"/>
        <end position="406"/>
    </location>
</feature>
<feature type="region of interest" description="Disordered" evidence="1">
    <location>
        <begin position="20"/>
        <end position="40"/>
    </location>
</feature>
<sequence>MHHVSGTDLKEIEEFLAQGQANDPKTIELPTNGGPKRPVNPVVDGFKCRGCSFITTSEKSANTHWRTAAHTLEGHRYTKVRVQSWMSGKYARYWTVGSEGNDATTDIDARDEAGNERNLSTLEQLVRRGARRLRVSNEQWCRAGQAQHGADYDNEFVKDMRWVKFTEEKDRAVIAAATRWVKAKAMDGSVQEALDGDTGLTAQLTMLCDGIKREVKRCEPRIYAVPKPILQRLHGIEGGKSNPIPLRMNQDTDTLHKYSIVCQRYLCFCWRAYKLGREEAEAKLGMRFTDEQWGLLFDIDRGLQEIDRNGLDGGESSDEYDSDMGGFTRNSQRETGRPGDHAELDGLLFAFIIASIKTKVGGAMYTNALLCFFAATAVREGGDGFLPAGVFTATVAAMLWILRLFFLEDSFQDMPLNVEDISVEKMEWFTEQHAQWLSVDRFTVVGTMISWMAYGKGHRNKTMATPSVRWTDDYETLIHNGEHIRIHEFQRAAYRLKLRIDHLMGRLLGDRWSTWTWRASATT</sequence>